<sequence>MRDPILVEDNFHLGSELETYRSNLATNEQHDFALCCYGIKTYDPAHRNLSAPLFIKIWESDLRRRDLWVKSGREYYAMFRQQPLKQQIWPCAMAPGEVGRAFPDQMRLMFDLNTAEQMFLNSQVDTDKKNTFCAYLRGFKMTVFNDSWDRKTWHRIPMEVLLEPWVDPSKGEIAAELIQKGQTILDPRSDPKLYQIGNDAKARLGSLSAERKAEFAMFYYGVKQHNLDSWRVHGDILIMQTWNALKRSGNEKTRLFYIREGTRLYSEYRSIPFAAPTGPGGQLYDPENRLPAATIADVTEVNRCQVREDGNQWRFERTIYQNPQYGDLRRILHFSLGLMIWAKCSR</sequence>
<protein>
    <submittedName>
        <fullName evidence="1">Uncharacterized protein</fullName>
    </submittedName>
</protein>
<reference evidence="1" key="1">
    <citation type="submission" date="2020-01" db="EMBL/GenBank/DDBJ databases">
        <authorList>
            <consortium name="DOE Joint Genome Institute"/>
            <person name="Haridas S."/>
            <person name="Albert R."/>
            <person name="Binder M."/>
            <person name="Bloem J."/>
            <person name="Labutti K."/>
            <person name="Salamov A."/>
            <person name="Andreopoulos B."/>
            <person name="Baker S.E."/>
            <person name="Barry K."/>
            <person name="Bills G."/>
            <person name="Bluhm B.H."/>
            <person name="Cannon C."/>
            <person name="Castanera R."/>
            <person name="Culley D.E."/>
            <person name="Daum C."/>
            <person name="Ezra D."/>
            <person name="Gonzalez J.B."/>
            <person name="Henrissat B."/>
            <person name="Kuo A."/>
            <person name="Liang C."/>
            <person name="Lipzen A."/>
            <person name="Lutzoni F."/>
            <person name="Magnuson J."/>
            <person name="Mondo S."/>
            <person name="Nolan M."/>
            <person name="Ohm R."/>
            <person name="Pangilinan J."/>
            <person name="Park H.-J."/>
            <person name="Ramirez L."/>
            <person name="Alfaro M."/>
            <person name="Sun H."/>
            <person name="Tritt A."/>
            <person name="Yoshinaga Y."/>
            <person name="Zwiers L.-H."/>
            <person name="Turgeon B.G."/>
            <person name="Goodwin S.B."/>
            <person name="Spatafora J.W."/>
            <person name="Crous P.W."/>
            <person name="Grigoriev I.V."/>
        </authorList>
    </citation>
    <scope>NUCLEOTIDE SEQUENCE</scope>
    <source>
        <strain evidence="1">P77</strain>
    </source>
</reference>
<accession>A0A6A5K8W1</accession>
<dbReference type="EMBL" id="ML975380">
    <property type="protein sequence ID" value="KAF1830894.1"/>
    <property type="molecule type" value="Genomic_DNA"/>
</dbReference>
<keyword evidence="2" id="KW-1185">Reference proteome</keyword>
<evidence type="ECO:0000313" key="2">
    <source>
        <dbReference type="Proteomes" id="UP000800040"/>
    </source>
</evidence>
<proteinExistence type="predicted"/>
<organism evidence="1 2">
    <name type="scientific">Decorospora gaudefroyi</name>
    <dbReference type="NCBI Taxonomy" id="184978"/>
    <lineage>
        <taxon>Eukaryota</taxon>
        <taxon>Fungi</taxon>
        <taxon>Dikarya</taxon>
        <taxon>Ascomycota</taxon>
        <taxon>Pezizomycotina</taxon>
        <taxon>Dothideomycetes</taxon>
        <taxon>Pleosporomycetidae</taxon>
        <taxon>Pleosporales</taxon>
        <taxon>Pleosporineae</taxon>
        <taxon>Pleosporaceae</taxon>
        <taxon>Decorospora</taxon>
    </lineage>
</organism>
<name>A0A6A5K8W1_9PLEO</name>
<dbReference type="Proteomes" id="UP000800040">
    <property type="component" value="Unassembled WGS sequence"/>
</dbReference>
<evidence type="ECO:0000313" key="1">
    <source>
        <dbReference type="EMBL" id="KAF1830894.1"/>
    </source>
</evidence>
<dbReference type="AlphaFoldDB" id="A0A6A5K8W1"/>
<gene>
    <name evidence="1" type="ORF">BDW02DRAFT_78971</name>
</gene>